<reference evidence="1 2" key="1">
    <citation type="submission" date="2023-10" db="EMBL/GenBank/DDBJ databases">
        <title>Genomes of two closely related lineages of the louse Polyplax serrata with different host specificities.</title>
        <authorList>
            <person name="Martinu J."/>
            <person name="Tarabai H."/>
            <person name="Stefka J."/>
            <person name="Hypsa V."/>
        </authorList>
    </citation>
    <scope>NUCLEOTIDE SEQUENCE [LARGE SCALE GENOMIC DNA]</scope>
    <source>
        <strain evidence="1">HR10_N</strain>
    </source>
</reference>
<dbReference type="Proteomes" id="UP001372834">
    <property type="component" value="Unassembled WGS sequence"/>
</dbReference>
<accession>A0AAN8PV97</accession>
<sequence length="69" mass="7249">MRKLALAKDCVVLDRSNAPTSGSGVVCSNSTGLYEFDLSPGKTRSRVKNLVKESGIENLGKVVGGRGKP</sequence>
<protein>
    <submittedName>
        <fullName evidence="1">Uncharacterized protein</fullName>
    </submittedName>
</protein>
<comment type="caution">
    <text evidence="1">The sequence shown here is derived from an EMBL/GenBank/DDBJ whole genome shotgun (WGS) entry which is preliminary data.</text>
</comment>
<name>A0AAN8PV97_POLSC</name>
<dbReference type="EMBL" id="JAWJWE010000038">
    <property type="protein sequence ID" value="KAK6622799.1"/>
    <property type="molecule type" value="Genomic_DNA"/>
</dbReference>
<dbReference type="AlphaFoldDB" id="A0AAN8PV97"/>
<evidence type="ECO:0000313" key="1">
    <source>
        <dbReference type="EMBL" id="KAK6622799.1"/>
    </source>
</evidence>
<organism evidence="1 2">
    <name type="scientific">Polyplax serrata</name>
    <name type="common">Common mouse louse</name>
    <dbReference type="NCBI Taxonomy" id="468196"/>
    <lineage>
        <taxon>Eukaryota</taxon>
        <taxon>Metazoa</taxon>
        <taxon>Ecdysozoa</taxon>
        <taxon>Arthropoda</taxon>
        <taxon>Hexapoda</taxon>
        <taxon>Insecta</taxon>
        <taxon>Pterygota</taxon>
        <taxon>Neoptera</taxon>
        <taxon>Paraneoptera</taxon>
        <taxon>Psocodea</taxon>
        <taxon>Troctomorpha</taxon>
        <taxon>Phthiraptera</taxon>
        <taxon>Anoplura</taxon>
        <taxon>Polyplacidae</taxon>
        <taxon>Polyplax</taxon>
    </lineage>
</organism>
<proteinExistence type="predicted"/>
<gene>
    <name evidence="1" type="ORF">RUM43_008642</name>
</gene>
<evidence type="ECO:0000313" key="2">
    <source>
        <dbReference type="Proteomes" id="UP001372834"/>
    </source>
</evidence>